<accession>A0A0S3QX60</accession>
<protein>
    <submittedName>
        <fullName evidence="1">Uncharacterized protein</fullName>
    </submittedName>
</protein>
<organism evidence="1 2">
    <name type="scientific">Vigna angularis var. angularis</name>
    <dbReference type="NCBI Taxonomy" id="157739"/>
    <lineage>
        <taxon>Eukaryota</taxon>
        <taxon>Viridiplantae</taxon>
        <taxon>Streptophyta</taxon>
        <taxon>Embryophyta</taxon>
        <taxon>Tracheophyta</taxon>
        <taxon>Spermatophyta</taxon>
        <taxon>Magnoliopsida</taxon>
        <taxon>eudicotyledons</taxon>
        <taxon>Gunneridae</taxon>
        <taxon>Pentapetalae</taxon>
        <taxon>rosids</taxon>
        <taxon>fabids</taxon>
        <taxon>Fabales</taxon>
        <taxon>Fabaceae</taxon>
        <taxon>Papilionoideae</taxon>
        <taxon>50 kb inversion clade</taxon>
        <taxon>NPAAA clade</taxon>
        <taxon>indigoferoid/millettioid clade</taxon>
        <taxon>Phaseoleae</taxon>
        <taxon>Vigna</taxon>
    </lineage>
</organism>
<dbReference type="EMBL" id="AP015034">
    <property type="protein sequence ID" value="BAT72914.1"/>
    <property type="molecule type" value="Genomic_DNA"/>
</dbReference>
<reference evidence="1 2" key="1">
    <citation type="journal article" date="2015" name="Sci. Rep.">
        <title>The power of single molecule real-time sequencing technology in the de novo assembly of a eukaryotic genome.</title>
        <authorList>
            <person name="Sakai H."/>
            <person name="Naito K."/>
            <person name="Ogiso-Tanaka E."/>
            <person name="Takahashi Y."/>
            <person name="Iseki K."/>
            <person name="Muto C."/>
            <person name="Satou K."/>
            <person name="Teruya K."/>
            <person name="Shiroma A."/>
            <person name="Shimoji M."/>
            <person name="Hirano T."/>
            <person name="Itoh T."/>
            <person name="Kaga A."/>
            <person name="Tomooka N."/>
        </authorList>
    </citation>
    <scope>NUCLEOTIDE SEQUENCE [LARGE SCALE GENOMIC DNA]</scope>
    <source>
        <strain evidence="2">cv. Shumari</strain>
    </source>
</reference>
<proteinExistence type="predicted"/>
<keyword evidence="2" id="KW-1185">Reference proteome</keyword>
<name>A0A0S3QX60_PHAAN</name>
<dbReference type="Proteomes" id="UP000291084">
    <property type="component" value="Chromosome 1"/>
</dbReference>
<evidence type="ECO:0000313" key="2">
    <source>
        <dbReference type="Proteomes" id="UP000291084"/>
    </source>
</evidence>
<sequence length="75" mass="8088">KFFSEIVTSFNLFTVTTGSASSTAFLHAIPKVPFPKTSTEAPSISSKSDVIAVSPSSTHSAHRTIPNLYELPHIR</sequence>
<gene>
    <name evidence="1" type="primary">Vigan.01G036000</name>
    <name evidence="1" type="ORF">VIGAN_01036000</name>
</gene>
<evidence type="ECO:0000313" key="1">
    <source>
        <dbReference type="EMBL" id="BAT72914.1"/>
    </source>
</evidence>
<dbReference type="AlphaFoldDB" id="A0A0S3QX60"/>
<feature type="non-terminal residue" evidence="1">
    <location>
        <position position="1"/>
    </location>
</feature>